<accession>A0A5P8E3V4</accession>
<protein>
    <submittedName>
        <fullName evidence="1">Uncharacterized protein</fullName>
    </submittedName>
</protein>
<dbReference type="AlphaFoldDB" id="A0A5P8E3V4"/>
<dbReference type="Proteomes" id="UP000249375">
    <property type="component" value="Chromosome"/>
</dbReference>
<dbReference type="KEGG" id="alq:C7Y71_000335"/>
<gene>
    <name evidence="1" type="ORF">C7Y71_000335</name>
</gene>
<sequence>MFLMLASLVLAASCSDDDPNDIINTNNNTNASYTMSLQSETPEWQIDWSNNQERPNWTEPDASLYENWTILKVQIEDELKPYVSDGDLMALFVNNEIRALTGPAVPVSGGQITGKFLMKAYGNETGSETVNMSLKYYCQKLNHIFTLSDNISLNSDVTTGIDEVFIPEFTYGSAKYPVQKTVGVEPLLTKVGITPVSGNIAGAFVGNECRGTVTLSTSGSTPLHIYGCKAGESVTLKYYDAAKGALYNIPSAVAM</sequence>
<reference evidence="1 2" key="1">
    <citation type="submission" date="2018-11" db="EMBL/GenBank/DDBJ databases">
        <authorList>
            <person name="Na S.W."/>
            <person name="Baik M."/>
        </authorList>
    </citation>
    <scope>NUCLEOTIDE SEQUENCE [LARGE SCALE GENOMIC DNA]</scope>
    <source>
        <strain evidence="1 2">E39</strain>
    </source>
</reference>
<evidence type="ECO:0000313" key="2">
    <source>
        <dbReference type="Proteomes" id="UP000249375"/>
    </source>
</evidence>
<proteinExistence type="predicted"/>
<keyword evidence="2" id="KW-1185">Reference proteome</keyword>
<evidence type="ECO:0000313" key="1">
    <source>
        <dbReference type="EMBL" id="QFQ11604.1"/>
    </source>
</evidence>
<dbReference type="EMBL" id="CP033459">
    <property type="protein sequence ID" value="QFQ11604.1"/>
    <property type="molecule type" value="Genomic_DNA"/>
</dbReference>
<organism evidence="1 2">
    <name type="scientific">Pseudoprevotella muciniphila</name>
    <dbReference type="NCBI Taxonomy" id="2133944"/>
    <lineage>
        <taxon>Bacteria</taxon>
        <taxon>Pseudomonadati</taxon>
        <taxon>Bacteroidota</taxon>
        <taxon>Bacteroidia</taxon>
        <taxon>Bacteroidales</taxon>
        <taxon>Prevotellaceae</taxon>
        <taxon>Pseudoprevotella</taxon>
    </lineage>
</organism>
<name>A0A5P8E3V4_9BACT</name>